<accession>A0A537KAQ3</accession>
<gene>
    <name evidence="1" type="ORF">E6H00_02095</name>
</gene>
<dbReference type="AlphaFoldDB" id="A0A537KAQ3"/>
<evidence type="ECO:0000313" key="1">
    <source>
        <dbReference type="EMBL" id="TMI92855.1"/>
    </source>
</evidence>
<protein>
    <submittedName>
        <fullName evidence="1">CopG family transcriptional regulator</fullName>
    </submittedName>
</protein>
<proteinExistence type="predicted"/>
<name>A0A537KAQ3_9BACT</name>
<reference evidence="1 2" key="1">
    <citation type="journal article" date="2019" name="Nat. Microbiol.">
        <title>Mediterranean grassland soil C-N compound turnover is dependent on rainfall and depth, and is mediated by genomically divergent microorganisms.</title>
        <authorList>
            <person name="Diamond S."/>
            <person name="Andeer P.F."/>
            <person name="Li Z."/>
            <person name="Crits-Christoph A."/>
            <person name="Burstein D."/>
            <person name="Anantharaman K."/>
            <person name="Lane K.R."/>
            <person name="Thomas B.C."/>
            <person name="Pan C."/>
            <person name="Northen T.R."/>
            <person name="Banfield J.F."/>
        </authorList>
    </citation>
    <scope>NUCLEOTIDE SEQUENCE [LARGE SCALE GENOMIC DNA]</scope>
    <source>
        <strain evidence="1">NP_3</strain>
    </source>
</reference>
<evidence type="ECO:0000313" key="2">
    <source>
        <dbReference type="Proteomes" id="UP000318509"/>
    </source>
</evidence>
<comment type="caution">
    <text evidence="1">The sequence shown here is derived from an EMBL/GenBank/DDBJ whole genome shotgun (WGS) entry which is preliminary data.</text>
</comment>
<dbReference type="Proteomes" id="UP000318509">
    <property type="component" value="Unassembled WGS sequence"/>
</dbReference>
<sequence length="82" mass="9628">MGRATKILAFSVPPAIARRIEQTAREERKIKNELFTDMWQAYLVIRENAEFSRIKRNADRAAREAGLVIRTETDVDRILRKR</sequence>
<dbReference type="EMBL" id="VBAK01000048">
    <property type="protein sequence ID" value="TMI92855.1"/>
    <property type="molecule type" value="Genomic_DNA"/>
</dbReference>
<organism evidence="1 2">
    <name type="scientific">Candidatus Segetimicrobium genomatis</name>
    <dbReference type="NCBI Taxonomy" id="2569760"/>
    <lineage>
        <taxon>Bacteria</taxon>
        <taxon>Bacillati</taxon>
        <taxon>Candidatus Sysuimicrobiota</taxon>
        <taxon>Candidatus Sysuimicrobiia</taxon>
        <taxon>Candidatus Sysuimicrobiales</taxon>
        <taxon>Candidatus Segetimicrobiaceae</taxon>
        <taxon>Candidatus Segetimicrobium</taxon>
    </lineage>
</organism>